<comment type="pathway">
    <text evidence="3">Cofactor biosynthesis; coenzyme A biosynthesis; CoA from (R)-pantothenate: step 5/5.</text>
</comment>
<comment type="similarity">
    <text evidence="3">Belongs to the CoaE family.</text>
</comment>
<organism evidence="5 6">
    <name type="scientific">Psychracetigena formicireducens</name>
    <dbReference type="NCBI Taxonomy" id="2986056"/>
    <lineage>
        <taxon>Bacteria</taxon>
        <taxon>Bacillati</taxon>
        <taxon>Candidatus Lithacetigenota</taxon>
        <taxon>Candidatus Psychracetigena</taxon>
    </lineage>
</organism>
<dbReference type="GO" id="GO:0005737">
    <property type="term" value="C:cytoplasm"/>
    <property type="evidence" value="ECO:0007669"/>
    <property type="project" value="UniProtKB-SubCell"/>
</dbReference>
<keyword evidence="2 3" id="KW-0067">ATP-binding</keyword>
<evidence type="ECO:0000256" key="1">
    <source>
        <dbReference type="ARBA" id="ARBA00022741"/>
    </source>
</evidence>
<dbReference type="GO" id="GO:0005524">
    <property type="term" value="F:ATP binding"/>
    <property type="evidence" value="ECO:0007669"/>
    <property type="project" value="UniProtKB-UniRule"/>
</dbReference>
<dbReference type="EMBL" id="QLTW01000008">
    <property type="protein sequence ID" value="MBT9144443.1"/>
    <property type="molecule type" value="Genomic_DNA"/>
</dbReference>
<dbReference type="CDD" id="cd02022">
    <property type="entry name" value="DPCK"/>
    <property type="match status" value="1"/>
</dbReference>
<sequence length="202" mass="22572">MRIIGLTGSVGSGKTEVSTYLKKKGALIIDADSIGHRLLKPGNPVYQKLVETFGDTILGENREINRKALAEIIFSDEEKRRLLNGIMHPPMTSIIKKEIKAAGKSGKYPAIVLEAAILRESPWLALVTEVWVISASFESCLNRLINKGFTPLEAKKRLQAQLEQPKVPPSMTKYIINNNHSLEETLKKIDHLWGKISDEIIF</sequence>
<evidence type="ECO:0000256" key="3">
    <source>
        <dbReference type="HAMAP-Rule" id="MF_00376"/>
    </source>
</evidence>
<feature type="binding site" evidence="3">
    <location>
        <begin position="11"/>
        <end position="16"/>
    </location>
    <ligand>
        <name>ATP</name>
        <dbReference type="ChEBI" id="CHEBI:30616"/>
    </ligand>
</feature>
<name>A0A9E2BF41_PSYF1</name>
<reference evidence="5 6" key="1">
    <citation type="journal article" date="2021" name="bioRxiv">
        <title>Unique metabolic strategies in Hadean analogues reveal hints for primordial physiology.</title>
        <authorList>
            <person name="Nobu M.K."/>
            <person name="Nakai R."/>
            <person name="Tamazawa S."/>
            <person name="Mori H."/>
            <person name="Toyoda A."/>
            <person name="Ijiri A."/>
            <person name="Suzuki S."/>
            <person name="Kurokawa K."/>
            <person name="Kamagata Y."/>
            <person name="Tamaki H."/>
        </authorList>
    </citation>
    <scope>NUCLEOTIDE SEQUENCE [LARGE SCALE GENOMIC DNA]</scope>
    <source>
        <strain evidence="5">BS525</strain>
    </source>
</reference>
<comment type="function">
    <text evidence="3">Catalyzes the phosphorylation of the 3'-hydroxyl group of dephosphocoenzyme A to form coenzyme A.</text>
</comment>
<gene>
    <name evidence="5" type="primary">coaE_1</name>
    <name evidence="3" type="synonym">coaE</name>
    <name evidence="5" type="ORF">DDT42_00284</name>
</gene>
<dbReference type="NCBIfam" id="TIGR00152">
    <property type="entry name" value="dephospho-CoA kinase"/>
    <property type="match status" value="1"/>
</dbReference>
<keyword evidence="3" id="KW-0173">Coenzyme A biosynthesis</keyword>
<dbReference type="GO" id="GO:0004140">
    <property type="term" value="F:dephospho-CoA kinase activity"/>
    <property type="evidence" value="ECO:0007669"/>
    <property type="project" value="UniProtKB-UniRule"/>
</dbReference>
<dbReference type="HAMAP" id="MF_00376">
    <property type="entry name" value="Dephospho_CoA_kinase"/>
    <property type="match status" value="1"/>
</dbReference>
<comment type="subcellular location">
    <subcellularLocation>
        <location evidence="3">Cytoplasm</location>
    </subcellularLocation>
</comment>
<evidence type="ECO:0000256" key="2">
    <source>
        <dbReference type="ARBA" id="ARBA00022840"/>
    </source>
</evidence>
<dbReference type="PANTHER" id="PTHR10695">
    <property type="entry name" value="DEPHOSPHO-COA KINASE-RELATED"/>
    <property type="match status" value="1"/>
</dbReference>
<dbReference type="Pfam" id="PF01121">
    <property type="entry name" value="CoaE"/>
    <property type="match status" value="1"/>
</dbReference>
<dbReference type="Gene3D" id="3.40.50.300">
    <property type="entry name" value="P-loop containing nucleotide triphosphate hydrolases"/>
    <property type="match status" value="1"/>
</dbReference>
<keyword evidence="3 5" id="KW-0808">Transferase</keyword>
<dbReference type="AlphaFoldDB" id="A0A9E2BF41"/>
<dbReference type="InterPro" id="IPR001977">
    <property type="entry name" value="Depp_CoAkinase"/>
</dbReference>
<dbReference type="Proteomes" id="UP000811545">
    <property type="component" value="Unassembled WGS sequence"/>
</dbReference>
<dbReference type="EC" id="2.7.1.24" evidence="3 4"/>
<proteinExistence type="inferred from homology"/>
<evidence type="ECO:0000313" key="5">
    <source>
        <dbReference type="EMBL" id="MBT9144443.1"/>
    </source>
</evidence>
<comment type="caution">
    <text evidence="5">The sequence shown here is derived from an EMBL/GenBank/DDBJ whole genome shotgun (WGS) entry which is preliminary data.</text>
</comment>
<keyword evidence="1 3" id="KW-0547">Nucleotide-binding</keyword>
<dbReference type="PROSITE" id="PS51219">
    <property type="entry name" value="DPCK"/>
    <property type="match status" value="1"/>
</dbReference>
<evidence type="ECO:0000313" key="6">
    <source>
        <dbReference type="Proteomes" id="UP000811545"/>
    </source>
</evidence>
<dbReference type="InterPro" id="IPR027417">
    <property type="entry name" value="P-loop_NTPase"/>
</dbReference>
<keyword evidence="3 5" id="KW-0418">Kinase</keyword>
<protein>
    <recommendedName>
        <fullName evidence="3 4">Dephospho-CoA kinase</fullName>
        <ecNumber evidence="3 4">2.7.1.24</ecNumber>
    </recommendedName>
    <alternativeName>
        <fullName evidence="3">Dephosphocoenzyme A kinase</fullName>
    </alternativeName>
</protein>
<dbReference type="SUPFAM" id="SSF52540">
    <property type="entry name" value="P-loop containing nucleoside triphosphate hydrolases"/>
    <property type="match status" value="1"/>
</dbReference>
<evidence type="ECO:0000256" key="4">
    <source>
        <dbReference type="NCBIfam" id="TIGR00152"/>
    </source>
</evidence>
<accession>A0A9E2BF41</accession>
<comment type="catalytic activity">
    <reaction evidence="3">
        <text>3'-dephospho-CoA + ATP = ADP + CoA + H(+)</text>
        <dbReference type="Rhea" id="RHEA:18245"/>
        <dbReference type="ChEBI" id="CHEBI:15378"/>
        <dbReference type="ChEBI" id="CHEBI:30616"/>
        <dbReference type="ChEBI" id="CHEBI:57287"/>
        <dbReference type="ChEBI" id="CHEBI:57328"/>
        <dbReference type="ChEBI" id="CHEBI:456216"/>
        <dbReference type="EC" id="2.7.1.24"/>
    </reaction>
</comment>
<keyword evidence="3" id="KW-0963">Cytoplasm</keyword>
<dbReference type="GO" id="GO:0015937">
    <property type="term" value="P:coenzyme A biosynthetic process"/>
    <property type="evidence" value="ECO:0007669"/>
    <property type="project" value="UniProtKB-UniRule"/>
</dbReference>
<dbReference type="PANTHER" id="PTHR10695:SF46">
    <property type="entry name" value="BIFUNCTIONAL COENZYME A SYNTHASE-RELATED"/>
    <property type="match status" value="1"/>
</dbReference>